<dbReference type="PANTHER" id="PTHR46601:SF2">
    <property type="entry name" value="UBIQUITIN-LIKE PROTEASE FAMILY PROFILE DOMAIN-CONTAINING PROTEIN"/>
    <property type="match status" value="1"/>
</dbReference>
<protein>
    <submittedName>
        <fullName evidence="3">Uncharacterized protein</fullName>
    </submittedName>
</protein>
<sequence length="841" mass="97691">MALKKYLKNINELTEEQKKARRLRWREQKRNQKEKKKTKQAPAAAPQSTIADNTSTQVLQTKPVSHSFKIKHRKLSNNYKTALNKIKTYKTALQNVRKKLYRSKKQHEEEMHLLKIENEKLKARQEVMEVAMREVYTDSKKNTEKRMIKKVTLKIGEKMCKKPERKFLGLKSQVRKPSFKKNPLNKNIVEDLEKFYSRDDISRNTAGKRETRTKNKRKVQIRYLLDTLQNLYQIYKDEGGKYSFTSFFRYKPHYVLSPNAMTRKTCMCIKHCNMEFMFDALKLKGVIPHKSTTELLNKVACDIKSYDCMYNKCQQCKIPRIQYNEDKSQGEVTWFKWGRVVHKYEKAGHEMMTKNTTKQQIKSTVRQVITEFEKELPTFKTHCFNWKEQQRQYRACITNMKDEEIGILCDFSENYECKYNKEIQSMHFGASKTSITLHCGVIFGKERLQSFVTVSDDNCHEPNDIWAHLKPVLKQAKKEFPNTKIIHFFSDGLSTQYRQKENFYLLNLFSQKLKLSYSTWSFFEAGHKKRMADGIGGAVKRQFDKRVSFGHDITNATEACHILQNTMKSVKCFYVSDGDVQNFKKLIPDGLRAVPGTLQLHQVISVQAHQIQYRQLSCFCGELRGLCCCLHPKTHFLADRLEPFTEASETSLPTIVIDESSMIPLVVCSDPDPPISNPKPSTSSDDCTGGASFPPVFENSTNWPSPIAVNELDIKCDGNDFIEPIDVQILENDFLSMDITSLENISDIFGEYPSLDIKIPEDVPIIDFLKINTYNAEVPQNVKRVKIHKPFDDDHIQITPPIKRVKPIDIVKPLNPCEVSFHDKSNKRSIKLLLPKVEKEN</sequence>
<evidence type="ECO:0000313" key="4">
    <source>
        <dbReference type="Proteomes" id="UP001153954"/>
    </source>
</evidence>
<feature type="coiled-coil region" evidence="1">
    <location>
        <begin position="79"/>
        <end position="124"/>
    </location>
</feature>
<evidence type="ECO:0000256" key="2">
    <source>
        <dbReference type="SAM" id="MobiDB-lite"/>
    </source>
</evidence>
<gene>
    <name evidence="3" type="ORF">EEDITHA_LOCUS11680</name>
</gene>
<proteinExistence type="predicted"/>
<keyword evidence="1" id="KW-0175">Coiled coil</keyword>
<comment type="caution">
    <text evidence="3">The sequence shown here is derived from an EMBL/GenBank/DDBJ whole genome shotgun (WGS) entry which is preliminary data.</text>
</comment>
<organism evidence="3 4">
    <name type="scientific">Euphydryas editha</name>
    <name type="common">Edith's checkerspot</name>
    <dbReference type="NCBI Taxonomy" id="104508"/>
    <lineage>
        <taxon>Eukaryota</taxon>
        <taxon>Metazoa</taxon>
        <taxon>Ecdysozoa</taxon>
        <taxon>Arthropoda</taxon>
        <taxon>Hexapoda</taxon>
        <taxon>Insecta</taxon>
        <taxon>Pterygota</taxon>
        <taxon>Neoptera</taxon>
        <taxon>Endopterygota</taxon>
        <taxon>Lepidoptera</taxon>
        <taxon>Glossata</taxon>
        <taxon>Ditrysia</taxon>
        <taxon>Papilionoidea</taxon>
        <taxon>Nymphalidae</taxon>
        <taxon>Nymphalinae</taxon>
        <taxon>Euphydryas</taxon>
    </lineage>
</organism>
<evidence type="ECO:0000256" key="1">
    <source>
        <dbReference type="SAM" id="Coils"/>
    </source>
</evidence>
<name>A0AAU9UBC6_EUPED</name>
<dbReference type="AlphaFoldDB" id="A0AAU9UBC6"/>
<feature type="region of interest" description="Disordered" evidence="2">
    <location>
        <begin position="17"/>
        <end position="54"/>
    </location>
</feature>
<dbReference type="EMBL" id="CAKOGL010000016">
    <property type="protein sequence ID" value="CAH2096326.1"/>
    <property type="molecule type" value="Genomic_DNA"/>
</dbReference>
<keyword evidence="4" id="KW-1185">Reference proteome</keyword>
<evidence type="ECO:0000313" key="3">
    <source>
        <dbReference type="EMBL" id="CAH2096326.1"/>
    </source>
</evidence>
<accession>A0AAU9UBC6</accession>
<dbReference type="Proteomes" id="UP001153954">
    <property type="component" value="Unassembled WGS sequence"/>
</dbReference>
<reference evidence="3" key="1">
    <citation type="submission" date="2022-03" db="EMBL/GenBank/DDBJ databases">
        <authorList>
            <person name="Tunstrom K."/>
        </authorList>
    </citation>
    <scope>NUCLEOTIDE SEQUENCE</scope>
</reference>
<dbReference type="PANTHER" id="PTHR46601">
    <property type="entry name" value="ULP_PROTEASE DOMAIN-CONTAINING PROTEIN"/>
    <property type="match status" value="1"/>
</dbReference>